<dbReference type="EMBL" id="CAAKNF010000193">
    <property type="protein sequence ID" value="VIO92855.1"/>
    <property type="molecule type" value="Genomic_DNA"/>
</dbReference>
<dbReference type="WBParaSite" id="Bm10248a.1">
    <property type="protein sequence ID" value="Bm10248a.1"/>
    <property type="gene ID" value="WBGene00230509"/>
</dbReference>
<dbReference type="Gene3D" id="2.60.40.10">
    <property type="entry name" value="Immunoglobulins"/>
    <property type="match status" value="1"/>
</dbReference>
<accession>A0A7I4K4R3</accession>
<dbReference type="InterPro" id="IPR013783">
    <property type="entry name" value="Ig-like_fold"/>
</dbReference>
<feature type="domain" description="MSP" evidence="3">
    <location>
        <begin position="255"/>
        <end position="377"/>
    </location>
</feature>
<feature type="transmembrane region" description="Helical" evidence="2">
    <location>
        <begin position="30"/>
        <end position="48"/>
    </location>
</feature>
<feature type="transmembrane region" description="Helical" evidence="2">
    <location>
        <begin position="85"/>
        <end position="110"/>
    </location>
</feature>
<keyword evidence="1" id="KW-0963">Cytoplasm</keyword>
<evidence type="ECO:0000313" key="5">
    <source>
        <dbReference type="Proteomes" id="UP000006672"/>
    </source>
</evidence>
<organism evidence="4">
    <name type="scientific">Brugia malayi</name>
    <name type="common">Filarial nematode worm</name>
    <dbReference type="NCBI Taxonomy" id="6279"/>
    <lineage>
        <taxon>Eukaryota</taxon>
        <taxon>Metazoa</taxon>
        <taxon>Ecdysozoa</taxon>
        <taxon>Nematoda</taxon>
        <taxon>Chromadorea</taxon>
        <taxon>Rhabditida</taxon>
        <taxon>Spirurina</taxon>
        <taxon>Spiruromorpha</taxon>
        <taxon>Filarioidea</taxon>
        <taxon>Onchocercidae</taxon>
        <taxon>Brugia</taxon>
    </lineage>
</organism>
<reference evidence="4" key="2">
    <citation type="submission" date="2019-04" db="EMBL/GenBank/DDBJ databases">
        <authorList>
            <person name="Howe K."/>
            <person name="Paulini M."/>
            <person name="Williams G."/>
        </authorList>
    </citation>
    <scope>NUCLEOTIDE SEQUENCE [LARGE SCALE GENOMIC DNA]</scope>
    <source>
        <strain evidence="4">FR3</strain>
    </source>
</reference>
<dbReference type="InterPro" id="IPR000535">
    <property type="entry name" value="MSP_dom"/>
</dbReference>
<keyword evidence="2" id="KW-1133">Transmembrane helix</keyword>
<dbReference type="Proteomes" id="UP000006672">
    <property type="component" value="Unassembled WGS sequence"/>
</dbReference>
<dbReference type="CTD" id="6102002"/>
<protein>
    <recommendedName>
        <fullName evidence="1">Major sperm protein</fullName>
    </recommendedName>
</protein>
<evidence type="ECO:0000259" key="3">
    <source>
        <dbReference type="PROSITE" id="PS50202"/>
    </source>
</evidence>
<gene>
    <name evidence="4 6" type="primary">Bm10248</name>
    <name evidence="4" type="ORF">BM_BM10248</name>
</gene>
<dbReference type="OrthoDB" id="5823282at2759"/>
<dbReference type="SUPFAM" id="SSF49354">
    <property type="entry name" value="PapD-like"/>
    <property type="match status" value="1"/>
</dbReference>
<keyword evidence="5" id="KW-1185">Reference proteome</keyword>
<evidence type="ECO:0000313" key="4">
    <source>
        <dbReference type="EMBL" id="VIO92855.1"/>
    </source>
</evidence>
<feature type="transmembrane region" description="Helical" evidence="2">
    <location>
        <begin position="55"/>
        <end position="73"/>
    </location>
</feature>
<evidence type="ECO:0000313" key="6">
    <source>
        <dbReference type="WBParaSite" id="Bm10248a.1"/>
    </source>
</evidence>
<keyword evidence="1" id="KW-0206">Cytoskeleton</keyword>
<keyword evidence="2" id="KW-0472">Membrane</keyword>
<keyword evidence="2" id="KW-0812">Transmembrane</keyword>
<dbReference type="KEGG" id="bmy:BM_BM10248"/>
<dbReference type="GeneID" id="6102002"/>
<comment type="function">
    <text evidence="1">Central component in molecular interactions underlying sperm crawling. Forms an extensive filament system that extends from sperm villipoda, along the leading edge of the pseudopod.</text>
</comment>
<proteinExistence type="predicted"/>
<dbReference type="AlphaFoldDB" id="A0A4E9F9Q8"/>
<name>A0A4E9F9Q8_BRUMA</name>
<evidence type="ECO:0000256" key="1">
    <source>
        <dbReference type="RuleBase" id="RU003425"/>
    </source>
</evidence>
<reference evidence="6" key="3">
    <citation type="submission" date="2020-12" db="UniProtKB">
        <authorList>
            <consortium name="WormBaseParasite"/>
        </authorList>
    </citation>
    <scope>IDENTIFICATION</scope>
</reference>
<sequence>MTSVTSTTVSPLSREEPVASEYPRYMTEHFYHSNLFTTLLLLTIIYLLSGNYSLILCNVLCTLPPGILTYFQMTSKNGIIKKSIIVYWIICGISFTFDTISASISNYSYFKTITLMLLFHYCMMENVENKSVPFGNVRNLSHLKRTAKEWVSNKQSQHGRTSENITSDLVGHSDTTLGTLKTVPKESCTAATGLSLSITKSNSTRTAAAGRSCSSRIARTGRLMEEERTETVEQSFNKNYQLTNYMGNSRNNIEGLVSFPDSQITIRNDNTEPVILAFTNNYKKSVIWALKTNAIRRFAAFPTTGIILPSETVQIKIDFLGQMSKKNLNDRLSLEYFVTDRKFISDATLDDDVALVDFMGVFPVSPESTVIFSLRQL</sequence>
<dbReference type="InterPro" id="IPR008962">
    <property type="entry name" value="PapD-like_sf"/>
</dbReference>
<dbReference type="RefSeq" id="XP_001898562.2">
    <property type="nucleotide sequence ID" value="XM_001898527.2"/>
</dbReference>
<accession>A0A4E9F9Q8</accession>
<evidence type="ECO:0000256" key="2">
    <source>
        <dbReference type="SAM" id="Phobius"/>
    </source>
</evidence>
<reference evidence="5" key="1">
    <citation type="journal article" date="2007" name="Science">
        <title>Draft genome of the filarial nematode parasite Brugia malayi.</title>
        <authorList>
            <person name="Ghedin E."/>
            <person name="Wang S."/>
            <person name="Spiro D."/>
            <person name="Caler E."/>
            <person name="Zhao Q."/>
            <person name="Crabtree J."/>
            <person name="Allen J.E."/>
            <person name="Delcher A.L."/>
            <person name="Guiliano D.B."/>
            <person name="Miranda-Saavedra D."/>
            <person name="Angiuoli S.V."/>
            <person name="Creasy T."/>
            <person name="Amedeo P."/>
            <person name="Haas B."/>
            <person name="El-Sayed N.M."/>
            <person name="Wortman J.R."/>
            <person name="Feldblyum T."/>
            <person name="Tallon L."/>
            <person name="Schatz M."/>
            <person name="Shumway M."/>
            <person name="Koo H."/>
            <person name="Salzberg S.L."/>
            <person name="Schobel S."/>
            <person name="Pertea M."/>
            <person name="Pop M."/>
            <person name="White O."/>
            <person name="Barton G.J."/>
            <person name="Carlow C.K."/>
            <person name="Crawford M.J."/>
            <person name="Daub J."/>
            <person name="Dimmic M.W."/>
            <person name="Estes C.F."/>
            <person name="Foster J.M."/>
            <person name="Ganatra M."/>
            <person name="Gregory W.F."/>
            <person name="Johnson N.M."/>
            <person name="Jin J."/>
            <person name="Komuniecki R."/>
            <person name="Korf I."/>
            <person name="Kumar S."/>
            <person name="Laney S."/>
            <person name="Li B.W."/>
            <person name="Li W."/>
            <person name="Lindblom T.H."/>
            <person name="Lustigman S."/>
            <person name="Ma D."/>
            <person name="Maina C.V."/>
            <person name="Martin D.M."/>
            <person name="McCarter J.P."/>
            <person name="McReynolds L."/>
            <person name="Mitreva M."/>
            <person name="Nutman T.B."/>
            <person name="Parkinson J."/>
            <person name="Peregrin-Alvarez J.M."/>
            <person name="Poole C."/>
            <person name="Ren Q."/>
            <person name="Saunders L."/>
            <person name="Sluder A.E."/>
            <person name="Smith K."/>
            <person name="Stanke M."/>
            <person name="Unnasch T.R."/>
            <person name="Ware J."/>
            <person name="Wei A.D."/>
            <person name="Weil G."/>
            <person name="Williams D.J."/>
            <person name="Zhang Y."/>
            <person name="Williams S.A."/>
            <person name="Fraser-Liggett C."/>
            <person name="Slatko B."/>
            <person name="Blaxter M.L."/>
            <person name="Scott A.L."/>
        </authorList>
    </citation>
    <scope>NUCLEOTIDE SEQUENCE</scope>
    <source>
        <strain evidence="5">FR3</strain>
    </source>
</reference>
<dbReference type="Pfam" id="PF00635">
    <property type="entry name" value="Motile_Sperm"/>
    <property type="match status" value="1"/>
</dbReference>
<dbReference type="PROSITE" id="PS50202">
    <property type="entry name" value="MSP"/>
    <property type="match status" value="1"/>
</dbReference>